<proteinExistence type="inferred from homology"/>
<evidence type="ECO:0000256" key="2">
    <source>
        <dbReference type="RuleBase" id="RU000363"/>
    </source>
</evidence>
<comment type="caution">
    <text evidence="3">The sequence shown here is derived from an EMBL/GenBank/DDBJ whole genome shotgun (WGS) entry which is preliminary data.</text>
</comment>
<dbReference type="FunFam" id="3.40.50.720:FF:000084">
    <property type="entry name" value="Short-chain dehydrogenase reductase"/>
    <property type="match status" value="1"/>
</dbReference>
<dbReference type="PRINTS" id="PR00080">
    <property type="entry name" value="SDRFAMILY"/>
</dbReference>
<gene>
    <name evidence="3" type="ORF">DSL99_3082</name>
</gene>
<organism evidence="3 4">
    <name type="scientific">Leeuwenhoekiella marinoflava</name>
    <dbReference type="NCBI Taxonomy" id="988"/>
    <lineage>
        <taxon>Bacteria</taxon>
        <taxon>Pseudomonadati</taxon>
        <taxon>Bacteroidota</taxon>
        <taxon>Flavobacteriia</taxon>
        <taxon>Flavobacteriales</taxon>
        <taxon>Flavobacteriaceae</taxon>
        <taxon>Leeuwenhoekiella</taxon>
    </lineage>
</organism>
<evidence type="ECO:0000313" key="4">
    <source>
        <dbReference type="Proteomes" id="UP000290608"/>
    </source>
</evidence>
<dbReference type="CDD" id="cd05233">
    <property type="entry name" value="SDR_c"/>
    <property type="match status" value="1"/>
</dbReference>
<dbReference type="PANTHER" id="PTHR42879:SF2">
    <property type="entry name" value="3-OXOACYL-[ACYL-CARRIER-PROTEIN] REDUCTASE FABG"/>
    <property type="match status" value="1"/>
</dbReference>
<reference evidence="3 4" key="1">
    <citation type="submission" date="2018-07" db="EMBL/GenBank/DDBJ databases">
        <title>Leeuwenhoekiella genomics.</title>
        <authorList>
            <person name="Tahon G."/>
            <person name="Willems A."/>
        </authorList>
    </citation>
    <scope>NUCLEOTIDE SEQUENCE [LARGE SCALE GENOMIC DNA]</scope>
    <source>
        <strain evidence="3 4">LMG 1345</strain>
    </source>
</reference>
<dbReference type="SUPFAM" id="SSF51735">
    <property type="entry name" value="NAD(P)-binding Rossmann-fold domains"/>
    <property type="match status" value="1"/>
</dbReference>
<evidence type="ECO:0000256" key="1">
    <source>
        <dbReference type="ARBA" id="ARBA00006484"/>
    </source>
</evidence>
<dbReference type="Proteomes" id="UP000290608">
    <property type="component" value="Unassembled WGS sequence"/>
</dbReference>
<dbReference type="STRING" id="1122159.SAMN02745246_02477"/>
<dbReference type="InterPro" id="IPR002347">
    <property type="entry name" value="SDR_fam"/>
</dbReference>
<dbReference type="AlphaFoldDB" id="A0A4Q0PIN8"/>
<accession>A0A4Q0PIN8</accession>
<dbReference type="EMBL" id="QOVL01000017">
    <property type="protein sequence ID" value="RXG27028.1"/>
    <property type="molecule type" value="Genomic_DNA"/>
</dbReference>
<dbReference type="PRINTS" id="PR00081">
    <property type="entry name" value="GDHRDH"/>
</dbReference>
<dbReference type="PANTHER" id="PTHR42879">
    <property type="entry name" value="3-OXOACYL-(ACYL-CARRIER-PROTEIN) REDUCTASE"/>
    <property type="match status" value="1"/>
</dbReference>
<dbReference type="RefSeq" id="WP_073099564.1">
    <property type="nucleotide sequence ID" value="NZ_QOVL01000017.1"/>
</dbReference>
<comment type="similarity">
    <text evidence="1 2">Belongs to the short-chain dehydrogenases/reductases (SDR) family.</text>
</comment>
<dbReference type="InterPro" id="IPR050259">
    <property type="entry name" value="SDR"/>
</dbReference>
<name>A0A4Q0PIN8_9FLAO</name>
<dbReference type="Pfam" id="PF00106">
    <property type="entry name" value="adh_short"/>
    <property type="match status" value="1"/>
</dbReference>
<dbReference type="Gene3D" id="3.40.50.720">
    <property type="entry name" value="NAD(P)-binding Rossmann-like Domain"/>
    <property type="match status" value="1"/>
</dbReference>
<protein>
    <submittedName>
        <fullName evidence="3">NAD(P)-dependent dehydrogenase (Short-subunit alcohol dehydrogenase family)</fullName>
    </submittedName>
</protein>
<evidence type="ECO:0000313" key="3">
    <source>
        <dbReference type="EMBL" id="RXG27028.1"/>
    </source>
</evidence>
<sequence length="264" mass="28828">MDLQLKGKSALVTGSTAGIGKAIAKGLAKEGAAVIINGRKADDIARVIEELKKETGNDAITGIVADFAQKDHIDHLLKEIPEVDILVNNVGIFNQVDFENITDDQWFEMFEVNVMSGVRLARHYFPMMLKKNEGRIIFISSESALNIPTEMVHYGFSKTAQLSISRGLARLSKGTNVTVNSVLPGPTMSRANEKGLKEQAEENDTSLDVVIEEFFKERRPTSLIQRFAETEEVANMVVYVASPLSSATNGAALRVDGGVANYII</sequence>
<dbReference type="InterPro" id="IPR036291">
    <property type="entry name" value="NAD(P)-bd_dom_sf"/>
</dbReference>